<feature type="domain" description="Splicing factor Cactin C-terminal" evidence="4">
    <location>
        <begin position="351"/>
        <end position="477"/>
    </location>
</feature>
<dbReference type="GO" id="GO:0005737">
    <property type="term" value="C:cytoplasm"/>
    <property type="evidence" value="ECO:0007669"/>
    <property type="project" value="TreeGrafter"/>
</dbReference>
<sequence length="538" mass="61161">MDHGAMRRGGPPRSSIPAKRSAADAQEEAWVANEDRFVLKQAKKKAIIRARAGRADPIDLLAVTLRALDATRDGYDSDDDDGELPAVDPEGIFEGLDDIELDELDKGIDTYLTLEHSRSNRDFWNTMKVICKDRRRATPGKLQTARGMSSVTPEIDRLLAPKTHEQLEALEKQVKAKLRSNDDIDVDYWENLLKSLSIYKAKARLRQVSKSVLGARLVSLRQQQEQDALALRNKVRESLKSSSLAAPAEQTPLTPSSAVLDPEPLLRLNPEDKTLLSFEEEDFKQKLLGYIPARHGTKISNAEVALSSEPKRDDTSRITSALYDREAARGFNDNEEAFNAEEDVSTGRPKWAETYRPRKPRYFNRVQMGYEWNKYNQTHYDHENLPPKVVQGYKFNIFYPDLVDTTKAPTFRIERENGRKRGESFAPAGAEDTCLIRFIAGPPYEDIAFRIVDKEWDYSAKRERGFRSSFDKVCQNLLLLSCQFAGFHGTSPWLQLLFDFSNHLPATDGALPAADTMHCMLGGILQLHFQFKKIYYRK</sequence>
<evidence type="ECO:0000313" key="6">
    <source>
        <dbReference type="EMBL" id="CAD0114248.1"/>
    </source>
</evidence>
<evidence type="ECO:0000259" key="4">
    <source>
        <dbReference type="Pfam" id="PF09732"/>
    </source>
</evidence>
<dbReference type="AlphaFoldDB" id="A0A9N8KLH4"/>
<dbReference type="InterPro" id="IPR018816">
    <property type="entry name" value="Cactin_central"/>
</dbReference>
<accession>A0A9N8KLH4</accession>
<comment type="similarity">
    <text evidence="1">Belongs to the CACTIN family.</text>
</comment>
<dbReference type="EMBL" id="CAINUL010000017">
    <property type="protein sequence ID" value="CAD0114248.1"/>
    <property type="molecule type" value="Genomic_DNA"/>
</dbReference>
<feature type="region of interest" description="Disordered" evidence="3">
    <location>
        <begin position="1"/>
        <end position="27"/>
    </location>
</feature>
<evidence type="ECO:0000256" key="2">
    <source>
        <dbReference type="ARBA" id="ARBA00034534"/>
    </source>
</evidence>
<dbReference type="OrthoDB" id="265955at2759"/>
<dbReference type="SMART" id="SM01050">
    <property type="entry name" value="CactinC_cactus"/>
    <property type="match status" value="1"/>
</dbReference>
<dbReference type="PANTHER" id="PTHR21737">
    <property type="entry name" value="POLYGLUTAMINE BINDING PROTEIN 1/MARVEL MEMBRANE-ASSOCIATING DOMAIN CONTAINING 3"/>
    <property type="match status" value="1"/>
</dbReference>
<feature type="region of interest" description="Disordered" evidence="3">
    <location>
        <begin position="241"/>
        <end position="262"/>
    </location>
</feature>
<dbReference type="PANTHER" id="PTHR21737:SF4">
    <property type="entry name" value="SPLICING FACTOR CACTIN"/>
    <property type="match status" value="1"/>
</dbReference>
<protein>
    <recommendedName>
        <fullName evidence="2">Splicing factor Cactin</fullName>
    </recommendedName>
</protein>
<name>A0A9N8KLH4_9PEZI</name>
<dbReference type="InterPro" id="IPR019134">
    <property type="entry name" value="Cactin_C"/>
</dbReference>
<comment type="caution">
    <text evidence="6">The sequence shown here is derived from an EMBL/GenBank/DDBJ whole genome shotgun (WGS) entry which is preliminary data.</text>
</comment>
<feature type="domain" description="Splicing factor cactin central" evidence="5">
    <location>
        <begin position="20"/>
        <end position="208"/>
    </location>
</feature>
<dbReference type="GO" id="GO:0045292">
    <property type="term" value="P:mRNA cis splicing, via spliceosome"/>
    <property type="evidence" value="ECO:0007669"/>
    <property type="project" value="TreeGrafter"/>
</dbReference>
<organism evidence="6 7">
    <name type="scientific">Aureobasidium uvarum</name>
    <dbReference type="NCBI Taxonomy" id="2773716"/>
    <lineage>
        <taxon>Eukaryota</taxon>
        <taxon>Fungi</taxon>
        <taxon>Dikarya</taxon>
        <taxon>Ascomycota</taxon>
        <taxon>Pezizomycotina</taxon>
        <taxon>Dothideomycetes</taxon>
        <taxon>Dothideomycetidae</taxon>
        <taxon>Dothideales</taxon>
        <taxon>Saccotheciaceae</taxon>
        <taxon>Aureobasidium</taxon>
    </lineage>
</organism>
<reference evidence="6" key="1">
    <citation type="submission" date="2020-06" db="EMBL/GenBank/DDBJ databases">
        <authorList>
            <person name="Onetto C."/>
        </authorList>
    </citation>
    <scope>NUCLEOTIDE SEQUENCE</scope>
</reference>
<dbReference type="Pfam" id="PF09732">
    <property type="entry name" value="CactinC_cactus"/>
    <property type="match status" value="1"/>
</dbReference>
<dbReference type="Proteomes" id="UP000745764">
    <property type="component" value="Unassembled WGS sequence"/>
</dbReference>
<evidence type="ECO:0000259" key="5">
    <source>
        <dbReference type="Pfam" id="PF10312"/>
    </source>
</evidence>
<evidence type="ECO:0000313" key="7">
    <source>
        <dbReference type="Proteomes" id="UP000745764"/>
    </source>
</evidence>
<evidence type="ECO:0000256" key="1">
    <source>
        <dbReference type="ARBA" id="ARBA00006895"/>
    </source>
</evidence>
<dbReference type="GO" id="GO:0005681">
    <property type="term" value="C:spliceosomal complex"/>
    <property type="evidence" value="ECO:0007669"/>
    <property type="project" value="TreeGrafter"/>
</dbReference>
<dbReference type="Pfam" id="PF10312">
    <property type="entry name" value="Cactin_mid"/>
    <property type="match status" value="1"/>
</dbReference>
<proteinExistence type="inferred from homology"/>
<gene>
    <name evidence="6" type="ORF">AWRI4620_LOCUS8503</name>
</gene>
<keyword evidence="7" id="KW-1185">Reference proteome</keyword>
<evidence type="ECO:0000256" key="3">
    <source>
        <dbReference type="SAM" id="MobiDB-lite"/>
    </source>
</evidence>